<evidence type="ECO:0000313" key="2">
    <source>
        <dbReference type="EMBL" id="KAJ4395614.1"/>
    </source>
</evidence>
<protein>
    <submittedName>
        <fullName evidence="2">Uncharacterized protein</fullName>
    </submittedName>
</protein>
<dbReference type="OrthoDB" id="3694071at2759"/>
<feature type="signal peptide" evidence="1">
    <location>
        <begin position="1"/>
        <end position="19"/>
    </location>
</feature>
<reference evidence="2" key="1">
    <citation type="submission" date="2022-10" db="EMBL/GenBank/DDBJ databases">
        <title>Tapping the CABI collections for fungal endophytes: first genome assemblies for Collariella, Neodidymelliopsis, Ascochyta clinopodiicola, Didymella pomorum, Didymosphaeria variabile, Neocosmospora piperis and Neocucurbitaria cava.</title>
        <authorList>
            <person name="Hill R."/>
        </authorList>
    </citation>
    <scope>NUCLEOTIDE SEQUENCE</scope>
    <source>
        <strain evidence="2">IMI 355091</strain>
    </source>
</reference>
<keyword evidence="1" id="KW-0732">Signal</keyword>
<name>A0A9W8YYP5_9PLEO</name>
<comment type="caution">
    <text evidence="2">The sequence shown here is derived from an EMBL/GenBank/DDBJ whole genome shotgun (WGS) entry which is preliminary data.</text>
</comment>
<accession>A0A9W8YYP5</accession>
<dbReference type="AlphaFoldDB" id="A0A9W8YYP5"/>
<evidence type="ECO:0000256" key="1">
    <source>
        <dbReference type="SAM" id="SignalP"/>
    </source>
</evidence>
<sequence length="122" mass="13087">MQIISAVLLLLGSIAFSEAADLCASQPKSYTNVSQSSVKACASLISKAGLKLTTCSTPKSKIVKTFTVQSSVTRTVTVTQTISTTAISNVQRTIYSTVTSTAISYHTDPDEHEHRANDYRDP</sequence>
<dbReference type="EMBL" id="JAPEVA010000151">
    <property type="protein sequence ID" value="KAJ4395614.1"/>
    <property type="molecule type" value="Genomic_DNA"/>
</dbReference>
<organism evidence="2 3">
    <name type="scientific">Didymella pomorum</name>
    <dbReference type="NCBI Taxonomy" id="749634"/>
    <lineage>
        <taxon>Eukaryota</taxon>
        <taxon>Fungi</taxon>
        <taxon>Dikarya</taxon>
        <taxon>Ascomycota</taxon>
        <taxon>Pezizomycotina</taxon>
        <taxon>Dothideomycetes</taxon>
        <taxon>Pleosporomycetidae</taxon>
        <taxon>Pleosporales</taxon>
        <taxon>Pleosporineae</taxon>
        <taxon>Didymellaceae</taxon>
        <taxon>Didymella</taxon>
    </lineage>
</organism>
<gene>
    <name evidence="2" type="ORF">N0V91_010718</name>
</gene>
<keyword evidence="3" id="KW-1185">Reference proteome</keyword>
<dbReference type="Proteomes" id="UP001140510">
    <property type="component" value="Unassembled WGS sequence"/>
</dbReference>
<proteinExistence type="predicted"/>
<evidence type="ECO:0000313" key="3">
    <source>
        <dbReference type="Proteomes" id="UP001140510"/>
    </source>
</evidence>
<feature type="chain" id="PRO_5040882657" evidence="1">
    <location>
        <begin position="20"/>
        <end position="122"/>
    </location>
</feature>